<dbReference type="Gene3D" id="2.60.40.150">
    <property type="entry name" value="C2 domain"/>
    <property type="match status" value="1"/>
</dbReference>
<dbReference type="FunFam" id="2.60.40.150:FF:000148">
    <property type="entry name" value="UV radiation resistance associated gene"/>
    <property type="match status" value="1"/>
</dbReference>
<dbReference type="Bgee" id="ENSXETG00000015063">
    <property type="expression patterns" value="Expressed in testis and 13 other cell types or tissues"/>
</dbReference>
<dbReference type="CTD" id="7405"/>
<dbReference type="GeneTree" id="ENSGT00390000012877"/>
<dbReference type="Ensembl" id="ENSXETT00000103329">
    <property type="protein sequence ID" value="ENSXETP00000070448"/>
    <property type="gene ID" value="ENSXETG00000015063"/>
</dbReference>
<keyword evidence="10" id="KW-0967">Endosome</keyword>
<dbReference type="GO" id="GO:0005764">
    <property type="term" value="C:lysosome"/>
    <property type="evidence" value="ECO:0007669"/>
    <property type="project" value="UniProtKB-SubCell"/>
</dbReference>
<dbReference type="GO" id="GO:0000775">
    <property type="term" value="C:chromosome, centromeric region"/>
    <property type="evidence" value="ECO:0007669"/>
    <property type="project" value="UniProtKB-SubCell"/>
</dbReference>
<organism evidence="22">
    <name type="scientific">Xenopus tropicalis</name>
    <name type="common">Western clawed frog</name>
    <name type="synonym">Silurana tropicalis</name>
    <dbReference type="NCBI Taxonomy" id="8364"/>
    <lineage>
        <taxon>Eukaryota</taxon>
        <taxon>Metazoa</taxon>
        <taxon>Chordata</taxon>
        <taxon>Craniata</taxon>
        <taxon>Vertebrata</taxon>
        <taxon>Euteleostomi</taxon>
        <taxon>Amphibia</taxon>
        <taxon>Batrachia</taxon>
        <taxon>Anura</taxon>
        <taxon>Pipoidea</taxon>
        <taxon>Pipidae</taxon>
        <taxon>Xenopodinae</taxon>
        <taxon>Xenopus</taxon>
        <taxon>Silurana</taxon>
    </lineage>
</organism>
<keyword evidence="13 19" id="KW-0175">Coiled coil</keyword>
<dbReference type="GO" id="GO:0030496">
    <property type="term" value="C:midbody"/>
    <property type="evidence" value="ECO:0007669"/>
    <property type="project" value="UniProtKB-SubCell"/>
</dbReference>
<evidence type="ECO:0000313" key="23">
    <source>
        <dbReference type="Proteomes" id="UP000008143"/>
    </source>
</evidence>
<comment type="subcellular location">
    <subcellularLocation>
        <location evidence="6">Chromosome</location>
        <location evidence="6">Centromere</location>
    </subcellularLocation>
    <subcellularLocation>
        <location evidence="5">Cytoplasmic vesicle</location>
        <location evidence="5">Autophagosome</location>
    </subcellularLocation>
    <subcellularLocation>
        <location evidence="4">Early endosome</location>
    </subcellularLocation>
    <subcellularLocation>
        <location evidence="2">Endoplasmic reticulum</location>
    </subcellularLocation>
    <subcellularLocation>
        <location evidence="7">Late endosome</location>
    </subcellularLocation>
    <subcellularLocation>
        <location evidence="3">Lysosome</location>
    </subcellularLocation>
    <subcellularLocation>
        <location evidence="1">Midbody</location>
    </subcellularLocation>
</comment>
<accession>A0A6I8QLG4</accession>
<evidence type="ECO:0000256" key="17">
    <source>
        <dbReference type="ARBA" id="ARBA00023329"/>
    </source>
</evidence>
<evidence type="ECO:0000256" key="10">
    <source>
        <dbReference type="ARBA" id="ARBA00022753"/>
    </source>
</evidence>
<dbReference type="OMA" id="HVDQNCV"/>
<dbReference type="InterPro" id="IPR018791">
    <property type="entry name" value="UV_resistance/autophagy_Atg14"/>
</dbReference>
<gene>
    <name evidence="22 24 25" type="primary">uvrag</name>
</gene>
<dbReference type="GO" id="GO:0000149">
    <property type="term" value="F:SNARE binding"/>
    <property type="evidence" value="ECO:0000318"/>
    <property type="project" value="GO_Central"/>
</dbReference>
<dbReference type="GO" id="GO:0005768">
    <property type="term" value="C:endosome"/>
    <property type="evidence" value="ECO:0000318"/>
    <property type="project" value="GO_Central"/>
</dbReference>
<dbReference type="PROSITE" id="PS50004">
    <property type="entry name" value="C2"/>
    <property type="match status" value="1"/>
</dbReference>
<dbReference type="GO" id="GO:0007098">
    <property type="term" value="P:centrosome cycle"/>
    <property type="evidence" value="ECO:0007669"/>
    <property type="project" value="UniProtKB-ARBA"/>
</dbReference>
<evidence type="ECO:0000256" key="1">
    <source>
        <dbReference type="ARBA" id="ARBA00004214"/>
    </source>
</evidence>
<keyword evidence="17" id="KW-0968">Cytoplasmic vesicle</keyword>
<reference evidence="22" key="1">
    <citation type="journal article" date="2010" name="Science">
        <title>The genome of the Western clawed frog Xenopus tropicalis.</title>
        <authorList>
            <person name="Hellsten U."/>
            <person name="Harland R.M."/>
            <person name="Gilchrist M.J."/>
            <person name="Hendrix D."/>
            <person name="Jurka J."/>
            <person name="Kapitonov V."/>
            <person name="Ovcharenko I."/>
            <person name="Putnam N.H."/>
            <person name="Shu S."/>
            <person name="Taher L."/>
            <person name="Blitz I.L."/>
            <person name="Blumberg B."/>
            <person name="Dichmann D.S."/>
            <person name="Dubchak I."/>
            <person name="Amaya E."/>
            <person name="Detter J.C."/>
            <person name="Fletcher R."/>
            <person name="Gerhard D.S."/>
            <person name="Goodstein D."/>
            <person name="Graves T."/>
            <person name="Grigoriev I.V."/>
            <person name="Grimwood J."/>
            <person name="Kawashima T."/>
            <person name="Lindquist E."/>
            <person name="Lucas S.M."/>
            <person name="Mead P.E."/>
            <person name="Mitros T."/>
            <person name="Ogino H."/>
            <person name="Ohta Y."/>
            <person name="Poliakov A.V."/>
            <person name="Pollet N."/>
            <person name="Robert J."/>
            <person name="Salamov A."/>
            <person name="Sater A.K."/>
            <person name="Schmutz J."/>
            <person name="Terry A."/>
            <person name="Vize P.D."/>
            <person name="Warren W.C."/>
            <person name="Wells D."/>
            <person name="Wills A."/>
            <person name="Wilson R.K."/>
            <person name="Zimmerman L.B."/>
            <person name="Zorn A.M."/>
            <person name="Grainger R."/>
            <person name="Grammer T."/>
            <person name="Khokha M.K."/>
            <person name="Richardson P.M."/>
            <person name="Rokhsar D.S."/>
        </authorList>
    </citation>
    <scope>NUCLEOTIDE SEQUENCE [LARGE SCALE GENOMIC DNA]</scope>
    <source>
        <strain evidence="22">Nigerian</strain>
    </source>
</reference>
<keyword evidence="15" id="KW-0458">Lysosome</keyword>
<dbReference type="Reactome" id="R-XTR-1632852">
    <property type="pathway name" value="Macroautophagy"/>
</dbReference>
<dbReference type="Pfam" id="PF10186">
    <property type="entry name" value="ATG14"/>
    <property type="match status" value="1"/>
</dbReference>
<keyword evidence="14" id="KW-0234">DNA repair</keyword>
<feature type="coiled-coil region" evidence="19">
    <location>
        <begin position="237"/>
        <end position="313"/>
    </location>
</feature>
<evidence type="ECO:0000256" key="6">
    <source>
        <dbReference type="ARBA" id="ARBA00004584"/>
    </source>
</evidence>
<evidence type="ECO:0000256" key="2">
    <source>
        <dbReference type="ARBA" id="ARBA00004240"/>
    </source>
</evidence>
<dbReference type="GO" id="GO:0032991">
    <property type="term" value="C:protein-containing complex"/>
    <property type="evidence" value="ECO:0007669"/>
    <property type="project" value="UniProtKB-ARBA"/>
</dbReference>
<evidence type="ECO:0000256" key="18">
    <source>
        <dbReference type="ARBA" id="ARBA00055895"/>
    </source>
</evidence>
<feature type="compositionally biased region" description="Polar residues" evidence="20">
    <location>
        <begin position="488"/>
        <end position="505"/>
    </location>
</feature>
<dbReference type="Xenbase" id="XB-GENE-488174">
    <property type="gene designation" value="uvrag"/>
</dbReference>
<evidence type="ECO:0000256" key="11">
    <source>
        <dbReference type="ARBA" id="ARBA00022763"/>
    </source>
</evidence>
<dbReference type="GeneID" id="100486296"/>
<dbReference type="GO" id="GO:0006281">
    <property type="term" value="P:DNA repair"/>
    <property type="evidence" value="ECO:0007669"/>
    <property type="project" value="UniProtKB-KW"/>
</dbReference>
<evidence type="ECO:0000256" key="3">
    <source>
        <dbReference type="ARBA" id="ARBA00004371"/>
    </source>
</evidence>
<evidence type="ECO:0000256" key="15">
    <source>
        <dbReference type="ARBA" id="ARBA00023228"/>
    </source>
</evidence>
<dbReference type="InterPro" id="IPR035892">
    <property type="entry name" value="C2_domain_sf"/>
</dbReference>
<evidence type="ECO:0000256" key="9">
    <source>
        <dbReference type="ARBA" id="ARBA00022553"/>
    </source>
</evidence>
<evidence type="ECO:0000256" key="7">
    <source>
        <dbReference type="ARBA" id="ARBA00004603"/>
    </source>
</evidence>
<dbReference type="RefSeq" id="XP_002941209.2">
    <property type="nucleotide sequence ID" value="XM_002941163.5"/>
</dbReference>
<feature type="region of interest" description="Disordered" evidence="20">
    <location>
        <begin position="481"/>
        <end position="531"/>
    </location>
</feature>
<evidence type="ECO:0000256" key="20">
    <source>
        <dbReference type="SAM" id="MobiDB-lite"/>
    </source>
</evidence>
<dbReference type="GO" id="GO:0035493">
    <property type="term" value="P:SNARE complex assembly"/>
    <property type="evidence" value="ECO:0000318"/>
    <property type="project" value="GO_Central"/>
</dbReference>
<protein>
    <submittedName>
        <fullName evidence="22 24">UV radiation resistance-associated</fullName>
    </submittedName>
</protein>
<comment type="function">
    <text evidence="18">Involved in maintaining chromosomal stability. Promotes DNA double-strand break (DSB) repair by association with DNA-dependent protein kinase complex DNA-PK and activating it in non-homologous end joining (NHEJ). Required for centrosome stability and proper chromosome segregation.</text>
</comment>
<dbReference type="InterPro" id="IPR000008">
    <property type="entry name" value="C2_dom"/>
</dbReference>
<evidence type="ECO:0000256" key="4">
    <source>
        <dbReference type="ARBA" id="ARBA00004412"/>
    </source>
</evidence>
<dbReference type="AlphaFoldDB" id="A0A6I8QLG4"/>
<keyword evidence="23" id="KW-1185">Reference proteome</keyword>
<dbReference type="GO" id="GO:0005776">
    <property type="term" value="C:autophagosome"/>
    <property type="evidence" value="ECO:0007669"/>
    <property type="project" value="UniProtKB-SubCell"/>
</dbReference>
<name>A0A6I8QLG4_XENTR</name>
<keyword evidence="11" id="KW-0227">DNA damage</keyword>
<sequence>MSSTLPVSRGRDVLSVLGPSVSVPPGVGMVPGPGARSLHVELHTQQRRLRHLRNIAARNIVNKNGYRLLDTYFTLHLCDEKKIYREFYKSEVVKDSLNPTWRSLDFGLMPDRLDTSVSCFVVRIWGGKNDVCRLLIEWKVNLDGLKYIGPQIHACNPNEIIFGLNDGYYGAAFESKNHSELQRNSHLQVDQSAVRNSYGVFSLLRLHRAQCAIKQTQVTVLKIGKEIEEKLRLTSSCNELKKESECLRLKILVLQDELERQKKSLGREMEILQKEQRLLNDRRNVFNVDREKLQKQNETLGELRKECTAKREQFLKTNAQLTIRCRQLLSELSYIYPVEAPDQKDYFICGVKLPNSEDFQAKDDGSVAVALGYTAHLVSMISFFLQVPLRYPILHKGSRSAIKDNINDKLTEKEREFPLYPKGGEKLQFDYGVYLLNKNIAQLRYQYSLGTPDLRQTLPNLKTFLEHGLMVRCDRHHMSSAIPVPRRPTSSTFVSQDVGFSSRTPTPDKGLRKRASSENENTQYKTPPPSYKAALAEPIAILVPAKEPEKRPVASSLDASVNISKEASSKESLNSDGITNGSNDQTQAKPFSETSSAMNGTLLQGESVAFVSGEIPCNSQSNDLRCTVEQAEEIVGTEAADFATGDQLEAFNCIPVDHAVAVECDDHVLGEFEEFSRRIYALNENMSSFRRPRKGSEK</sequence>
<dbReference type="GO" id="GO:0000323">
    <property type="term" value="C:lytic vacuole"/>
    <property type="evidence" value="ECO:0000318"/>
    <property type="project" value="GO_Central"/>
</dbReference>
<keyword evidence="16" id="KW-0137">Centromere</keyword>
<dbReference type="GO" id="GO:0005783">
    <property type="term" value="C:endoplasmic reticulum"/>
    <property type="evidence" value="ECO:0007669"/>
    <property type="project" value="UniProtKB-SubCell"/>
</dbReference>
<evidence type="ECO:0000256" key="19">
    <source>
        <dbReference type="SAM" id="Coils"/>
    </source>
</evidence>
<reference evidence="22" key="2">
    <citation type="submission" date="2020-05" db="UniProtKB">
        <authorList>
            <consortium name="Ensembl"/>
        </authorList>
    </citation>
    <scope>IDENTIFICATION</scope>
</reference>
<dbReference type="GO" id="GO:0005769">
    <property type="term" value="C:early endosome"/>
    <property type="evidence" value="ECO:0007669"/>
    <property type="project" value="UniProtKB-SubCell"/>
</dbReference>
<feature type="region of interest" description="Disordered" evidence="20">
    <location>
        <begin position="565"/>
        <end position="593"/>
    </location>
</feature>
<dbReference type="PANTHER" id="PTHR15157">
    <property type="entry name" value="UV RADIATION RESISTANCE-ASSOCIATED GENE PROTEIN"/>
    <property type="match status" value="1"/>
</dbReference>
<evidence type="ECO:0000256" key="14">
    <source>
        <dbReference type="ARBA" id="ARBA00023204"/>
    </source>
</evidence>
<evidence type="ECO:0000256" key="5">
    <source>
        <dbReference type="ARBA" id="ARBA00004419"/>
    </source>
</evidence>
<dbReference type="AGR" id="Xenbase:XB-GENE-488174"/>
<keyword evidence="9" id="KW-0597">Phosphoprotein</keyword>
<keyword evidence="8" id="KW-0158">Chromosome</keyword>
<proteinExistence type="predicted"/>
<evidence type="ECO:0000256" key="8">
    <source>
        <dbReference type="ARBA" id="ARBA00022454"/>
    </source>
</evidence>
<evidence type="ECO:0000259" key="21">
    <source>
        <dbReference type="PROSITE" id="PS50004"/>
    </source>
</evidence>
<dbReference type="OrthoDB" id="72772at2759"/>
<evidence type="ECO:0000256" key="13">
    <source>
        <dbReference type="ARBA" id="ARBA00023054"/>
    </source>
</evidence>
<reference evidence="24" key="3">
    <citation type="submission" date="2025-04" db="UniProtKB">
        <authorList>
            <consortium name="RefSeq"/>
        </authorList>
    </citation>
    <scope>IDENTIFICATION</scope>
    <source>
        <strain evidence="24">Nigerian</strain>
        <tissue evidence="24">Liver and blood</tissue>
    </source>
</reference>
<dbReference type="PANTHER" id="PTHR15157:SF5">
    <property type="entry name" value="UV RADIATION RESISTANCE-ASSOCIATED GENE PROTEIN"/>
    <property type="match status" value="1"/>
</dbReference>
<dbReference type="GO" id="GO:0005770">
    <property type="term" value="C:late endosome"/>
    <property type="evidence" value="ECO:0007669"/>
    <property type="project" value="UniProtKB-SubCell"/>
</dbReference>
<evidence type="ECO:0000313" key="22">
    <source>
        <dbReference type="Ensembl" id="ENSXETP00000070448"/>
    </source>
</evidence>
<evidence type="ECO:0000256" key="16">
    <source>
        <dbReference type="ARBA" id="ARBA00023328"/>
    </source>
</evidence>
<keyword evidence="12" id="KW-0256">Endoplasmic reticulum</keyword>
<dbReference type="SUPFAM" id="SSF49562">
    <property type="entry name" value="C2 domain (Calcium/lipid-binding domain, CaLB)"/>
    <property type="match status" value="1"/>
</dbReference>
<evidence type="ECO:0000256" key="12">
    <source>
        <dbReference type="ARBA" id="ARBA00022824"/>
    </source>
</evidence>
<dbReference type="Proteomes" id="UP000008143">
    <property type="component" value="Chromosome 2"/>
</dbReference>
<feature type="domain" description="C2" evidence="21">
    <location>
        <begin position="30"/>
        <end position="156"/>
    </location>
</feature>
<evidence type="ECO:0000313" key="24">
    <source>
        <dbReference type="RefSeq" id="XP_002941209.2"/>
    </source>
</evidence>
<dbReference type="KEGG" id="xtr:100486296"/>
<evidence type="ECO:0000313" key="25">
    <source>
        <dbReference type="Xenbase" id="XB-GENE-488174"/>
    </source>
</evidence>
<dbReference type="CDD" id="cd00030">
    <property type="entry name" value="C2"/>
    <property type="match status" value="1"/>
</dbReference>